<protein>
    <recommendedName>
        <fullName evidence="4">Ankyrin repeat-containing protein</fullName>
    </recommendedName>
</protein>
<proteinExistence type="predicted"/>
<accession>F4Q1J3</accession>
<dbReference type="PANTHER" id="PTHR46586:SF3">
    <property type="entry name" value="ANKYRIN REPEAT-CONTAINING PROTEIN"/>
    <property type="match status" value="1"/>
</dbReference>
<dbReference type="Proteomes" id="UP000007797">
    <property type="component" value="Unassembled WGS sequence"/>
</dbReference>
<gene>
    <name evidence="2" type="ORF">DFA_04190</name>
</gene>
<dbReference type="InterPro" id="IPR052050">
    <property type="entry name" value="SecEffector_AnkRepeat"/>
</dbReference>
<name>F4Q1J3_CACFS</name>
<dbReference type="OrthoDB" id="76098at2759"/>
<dbReference type="RefSeq" id="XP_004366598.1">
    <property type="nucleotide sequence ID" value="XM_004366541.1"/>
</dbReference>
<organism evidence="2 3">
    <name type="scientific">Cavenderia fasciculata</name>
    <name type="common">Slime mold</name>
    <name type="synonym">Dictyostelium fasciculatum</name>
    <dbReference type="NCBI Taxonomy" id="261658"/>
    <lineage>
        <taxon>Eukaryota</taxon>
        <taxon>Amoebozoa</taxon>
        <taxon>Evosea</taxon>
        <taxon>Eumycetozoa</taxon>
        <taxon>Dictyostelia</taxon>
        <taxon>Acytosteliales</taxon>
        <taxon>Cavenderiaceae</taxon>
        <taxon>Cavenderia</taxon>
    </lineage>
</organism>
<dbReference type="AlphaFoldDB" id="F4Q1J3"/>
<dbReference type="GeneID" id="14870668"/>
<feature type="region of interest" description="Disordered" evidence="1">
    <location>
        <begin position="52"/>
        <end position="80"/>
    </location>
</feature>
<dbReference type="PANTHER" id="PTHR46586">
    <property type="entry name" value="ANKYRIN REPEAT-CONTAINING PROTEIN"/>
    <property type="match status" value="1"/>
</dbReference>
<evidence type="ECO:0000313" key="3">
    <source>
        <dbReference type="Proteomes" id="UP000007797"/>
    </source>
</evidence>
<evidence type="ECO:0008006" key="4">
    <source>
        <dbReference type="Google" id="ProtNLM"/>
    </source>
</evidence>
<dbReference type="EMBL" id="GL883018">
    <property type="protein sequence ID" value="EGG18694.1"/>
    <property type="molecule type" value="Genomic_DNA"/>
</dbReference>
<evidence type="ECO:0000313" key="2">
    <source>
        <dbReference type="EMBL" id="EGG18694.1"/>
    </source>
</evidence>
<dbReference type="Gene3D" id="1.25.40.20">
    <property type="entry name" value="Ankyrin repeat-containing domain"/>
    <property type="match status" value="1"/>
</dbReference>
<keyword evidence="3" id="KW-1185">Reference proteome</keyword>
<evidence type="ECO:0000256" key="1">
    <source>
        <dbReference type="SAM" id="MobiDB-lite"/>
    </source>
</evidence>
<reference evidence="3" key="1">
    <citation type="journal article" date="2011" name="Genome Res.">
        <title>Phylogeny-wide analysis of social amoeba genomes highlights ancient origins for complex intercellular communication.</title>
        <authorList>
            <person name="Heidel A.J."/>
            <person name="Lawal H.M."/>
            <person name="Felder M."/>
            <person name="Schilde C."/>
            <person name="Helps N.R."/>
            <person name="Tunggal B."/>
            <person name="Rivero F."/>
            <person name="John U."/>
            <person name="Schleicher M."/>
            <person name="Eichinger L."/>
            <person name="Platzer M."/>
            <person name="Noegel A.A."/>
            <person name="Schaap P."/>
            <person name="Gloeckner G."/>
        </authorList>
    </citation>
    <scope>NUCLEOTIDE SEQUENCE [LARGE SCALE GENOMIC DNA]</scope>
    <source>
        <strain evidence="3">SH3</strain>
    </source>
</reference>
<dbReference type="InterPro" id="IPR036770">
    <property type="entry name" value="Ankyrin_rpt-contain_sf"/>
</dbReference>
<sequence>MDSTTIITTTTTAIKCKITWINHCIPSIARYFGVTRSKHVILLEHDVLEEEEDNQQDTLKKRKRDHQFNNNNNNNNHDTNKMILDNNDNLPLPLLVPHPLTTFNNTIEHQQSSNTLSIRFKSLIGSPFIKHCIFNHIKEMTKIDKETKQCKSSKGEDILKLVHFGMVSQYAMPWNFIKHYLPDKDNVLLKRRMYIISKYCTHPNATLDTLLHLLEWSPEYDPQDQYENCHQRLIYDVAIQGNRDILEFLLKRYPNTIINPHGYKLESIIDTAKGTTKALDIAAEKGYLDIFLHFNRTEGCTIKAMDNAAFAGNIDIVKFLHYNRSEGCTTNAMDYSLLNDDVSDFEVLKFLHYNRTEGCKTDAMDNAAVKRKFEALKFLHYNRTEGCSLMAMNWVASQGDLEMLKVCDKREIINQPFFFFVFMSIVEFLHKHRTEGCSEIPIQVQNSGLFNYECCKYLVSNKIVLQNFEIDNMKMCSRDAHEFYEIVELVNQHYL</sequence>
<dbReference type="KEGG" id="dfa:DFA_04190"/>